<dbReference type="PRINTS" id="PR00111">
    <property type="entry name" value="ABHYDROLASE"/>
</dbReference>
<reference evidence="3" key="1">
    <citation type="journal article" date="2019" name="Int. J. Syst. Evol. Microbiol.">
        <title>The Global Catalogue of Microorganisms (GCM) 10K type strain sequencing project: providing services to taxonomists for standard genome sequencing and annotation.</title>
        <authorList>
            <consortium name="The Broad Institute Genomics Platform"/>
            <consortium name="The Broad Institute Genome Sequencing Center for Infectious Disease"/>
            <person name="Wu L."/>
            <person name="Ma J."/>
        </authorList>
    </citation>
    <scope>NUCLEOTIDE SEQUENCE [LARGE SCALE GENOMIC DNA]</scope>
    <source>
        <strain evidence="3">KCTC 42423</strain>
    </source>
</reference>
<dbReference type="Proteomes" id="UP001597459">
    <property type="component" value="Unassembled WGS sequence"/>
</dbReference>
<dbReference type="PANTHER" id="PTHR43798">
    <property type="entry name" value="MONOACYLGLYCEROL LIPASE"/>
    <property type="match status" value="1"/>
</dbReference>
<keyword evidence="2" id="KW-0378">Hydrolase</keyword>
<sequence>MAIITVNNVKFHVQELNPSGSQTIVMVSGMVSTLAQWYFTLAPVLAKKYHVLMFDLRGHGKTEKVTYGYDLTTIASDVIGLMDRKKIARAHILGYSFGAQTALKCAIQFPERFDKIVLIECPSTQHTMIHRYMKENKITDIEKVKRELPNDVLKRYNIERETAFVEGQTDKKRKFLGISMFKTFEFLCQQTTLLEDLLSEDIFPEEDLEKITSEVLLLFGKESDCLKEAERLHNHIESTSYFLKNGGHWFIMENPGDSFDNILHFLQTPVRELIN</sequence>
<name>A0ABW5NB17_9FLAO</name>
<dbReference type="PANTHER" id="PTHR43798:SF33">
    <property type="entry name" value="HYDROLASE, PUTATIVE (AFU_ORTHOLOGUE AFUA_2G14860)-RELATED"/>
    <property type="match status" value="1"/>
</dbReference>
<dbReference type="SUPFAM" id="SSF53474">
    <property type="entry name" value="alpha/beta-Hydrolases"/>
    <property type="match status" value="1"/>
</dbReference>
<comment type="caution">
    <text evidence="2">The sequence shown here is derived from an EMBL/GenBank/DDBJ whole genome shotgun (WGS) entry which is preliminary data.</text>
</comment>
<feature type="domain" description="AB hydrolase-1" evidence="1">
    <location>
        <begin position="23"/>
        <end position="155"/>
    </location>
</feature>
<evidence type="ECO:0000259" key="1">
    <source>
        <dbReference type="Pfam" id="PF00561"/>
    </source>
</evidence>
<dbReference type="InterPro" id="IPR050266">
    <property type="entry name" value="AB_hydrolase_sf"/>
</dbReference>
<dbReference type="EMBL" id="JBHULX010000022">
    <property type="protein sequence ID" value="MFD2591768.1"/>
    <property type="molecule type" value="Genomic_DNA"/>
</dbReference>
<organism evidence="2 3">
    <name type="scientific">Aquimarina hainanensis</name>
    <dbReference type="NCBI Taxonomy" id="1578017"/>
    <lineage>
        <taxon>Bacteria</taxon>
        <taxon>Pseudomonadati</taxon>
        <taxon>Bacteroidota</taxon>
        <taxon>Flavobacteriia</taxon>
        <taxon>Flavobacteriales</taxon>
        <taxon>Flavobacteriaceae</taxon>
        <taxon>Aquimarina</taxon>
    </lineage>
</organism>
<dbReference type="Gene3D" id="3.40.50.1820">
    <property type="entry name" value="alpha/beta hydrolase"/>
    <property type="match status" value="1"/>
</dbReference>
<dbReference type="InterPro" id="IPR000073">
    <property type="entry name" value="AB_hydrolase_1"/>
</dbReference>
<evidence type="ECO:0000313" key="3">
    <source>
        <dbReference type="Proteomes" id="UP001597459"/>
    </source>
</evidence>
<dbReference type="GO" id="GO:0016787">
    <property type="term" value="F:hydrolase activity"/>
    <property type="evidence" value="ECO:0007669"/>
    <property type="project" value="UniProtKB-KW"/>
</dbReference>
<keyword evidence="3" id="KW-1185">Reference proteome</keyword>
<evidence type="ECO:0000313" key="2">
    <source>
        <dbReference type="EMBL" id="MFD2591768.1"/>
    </source>
</evidence>
<dbReference type="InterPro" id="IPR029058">
    <property type="entry name" value="AB_hydrolase_fold"/>
</dbReference>
<proteinExistence type="predicted"/>
<gene>
    <name evidence="2" type="ORF">ACFSTE_13090</name>
</gene>
<dbReference type="RefSeq" id="WP_378253481.1">
    <property type="nucleotide sequence ID" value="NZ_JBHSJV010000001.1"/>
</dbReference>
<accession>A0ABW5NB17</accession>
<dbReference type="Pfam" id="PF00561">
    <property type="entry name" value="Abhydrolase_1"/>
    <property type="match status" value="1"/>
</dbReference>
<protein>
    <submittedName>
        <fullName evidence="2">Alpha/beta fold hydrolase</fullName>
    </submittedName>
</protein>